<keyword evidence="8" id="KW-0239">DNA-directed DNA polymerase</keyword>
<dbReference type="PANTHER" id="PTHR42648:SF11">
    <property type="entry name" value="TRANSPOSON TY4-P GAG-POL POLYPROTEIN"/>
    <property type="match status" value="1"/>
</dbReference>
<dbReference type="Pfam" id="PF00665">
    <property type="entry name" value="rve"/>
    <property type="match status" value="1"/>
</dbReference>
<dbReference type="PROSITE" id="PS50994">
    <property type="entry name" value="INTEGRASE"/>
    <property type="match status" value="1"/>
</dbReference>
<protein>
    <submittedName>
        <fullName evidence="12">Unnamed protein product</fullName>
    </submittedName>
</protein>
<dbReference type="GO" id="GO:0046872">
    <property type="term" value="F:metal ion binding"/>
    <property type="evidence" value="ECO:0007669"/>
    <property type="project" value="UniProtKB-KW"/>
</dbReference>
<dbReference type="EMBL" id="BSXT01000283">
    <property type="protein sequence ID" value="GMF23329.1"/>
    <property type="molecule type" value="Genomic_DNA"/>
</dbReference>
<keyword evidence="3" id="KW-0255">Endonuclease</keyword>
<keyword evidence="4" id="KW-0378">Hydrolase</keyword>
<evidence type="ECO:0000256" key="10">
    <source>
        <dbReference type="SAM" id="MobiDB-lite"/>
    </source>
</evidence>
<dbReference type="GO" id="GO:0004519">
    <property type="term" value="F:endonuclease activity"/>
    <property type="evidence" value="ECO:0007669"/>
    <property type="project" value="UniProtKB-KW"/>
</dbReference>
<keyword evidence="6" id="KW-0229">DNA integration</keyword>
<proteinExistence type="predicted"/>
<dbReference type="InterPro" id="IPR057670">
    <property type="entry name" value="SH3_retrovirus"/>
</dbReference>
<evidence type="ECO:0000256" key="1">
    <source>
        <dbReference type="ARBA" id="ARBA00022722"/>
    </source>
</evidence>
<evidence type="ECO:0000313" key="12">
    <source>
        <dbReference type="EMBL" id="GMF23329.1"/>
    </source>
</evidence>
<keyword evidence="8" id="KW-0548">Nucleotidyltransferase</keyword>
<name>A0A9W6U0T1_9STRA</name>
<evidence type="ECO:0000256" key="6">
    <source>
        <dbReference type="ARBA" id="ARBA00022908"/>
    </source>
</evidence>
<keyword evidence="9" id="KW-0233">DNA recombination</keyword>
<dbReference type="Pfam" id="PF25597">
    <property type="entry name" value="SH3_retrovirus"/>
    <property type="match status" value="1"/>
</dbReference>
<dbReference type="GO" id="GO:0003676">
    <property type="term" value="F:nucleic acid binding"/>
    <property type="evidence" value="ECO:0007669"/>
    <property type="project" value="InterPro"/>
</dbReference>
<dbReference type="InterPro" id="IPR001584">
    <property type="entry name" value="Integrase_cat-core"/>
</dbReference>
<evidence type="ECO:0000256" key="3">
    <source>
        <dbReference type="ARBA" id="ARBA00022759"/>
    </source>
</evidence>
<feature type="region of interest" description="Disordered" evidence="10">
    <location>
        <begin position="331"/>
        <end position="357"/>
    </location>
</feature>
<evidence type="ECO:0000256" key="8">
    <source>
        <dbReference type="ARBA" id="ARBA00022932"/>
    </source>
</evidence>
<keyword evidence="13" id="KW-1185">Reference proteome</keyword>
<dbReference type="AlphaFoldDB" id="A0A9W6U0T1"/>
<keyword evidence="5" id="KW-0460">Magnesium</keyword>
<dbReference type="GO" id="GO:0003964">
    <property type="term" value="F:RNA-directed DNA polymerase activity"/>
    <property type="evidence" value="ECO:0007669"/>
    <property type="project" value="UniProtKB-KW"/>
</dbReference>
<dbReference type="GO" id="GO:0016787">
    <property type="term" value="F:hydrolase activity"/>
    <property type="evidence" value="ECO:0007669"/>
    <property type="project" value="UniProtKB-KW"/>
</dbReference>
<keyword evidence="8" id="KW-0808">Transferase</keyword>
<keyword evidence="2" id="KW-0479">Metal-binding</keyword>
<dbReference type="Proteomes" id="UP001165121">
    <property type="component" value="Unassembled WGS sequence"/>
</dbReference>
<gene>
    <name evidence="12" type="ORF">Pfra01_000366500</name>
</gene>
<keyword evidence="7" id="KW-0695">RNA-directed DNA polymerase</keyword>
<evidence type="ECO:0000256" key="7">
    <source>
        <dbReference type="ARBA" id="ARBA00022918"/>
    </source>
</evidence>
<dbReference type="InterPro" id="IPR036397">
    <property type="entry name" value="RNaseH_sf"/>
</dbReference>
<dbReference type="GO" id="GO:0015074">
    <property type="term" value="P:DNA integration"/>
    <property type="evidence" value="ECO:0007669"/>
    <property type="project" value="UniProtKB-KW"/>
</dbReference>
<evidence type="ECO:0000259" key="11">
    <source>
        <dbReference type="PROSITE" id="PS50994"/>
    </source>
</evidence>
<dbReference type="Gene3D" id="3.30.420.10">
    <property type="entry name" value="Ribonuclease H-like superfamily/Ribonuclease H"/>
    <property type="match status" value="1"/>
</dbReference>
<dbReference type="InterPro" id="IPR039537">
    <property type="entry name" value="Retrotran_Ty1/copia-like"/>
</dbReference>
<evidence type="ECO:0000256" key="9">
    <source>
        <dbReference type="ARBA" id="ARBA00023172"/>
    </source>
</evidence>
<feature type="region of interest" description="Disordered" evidence="10">
    <location>
        <begin position="481"/>
        <end position="504"/>
    </location>
</feature>
<evidence type="ECO:0000256" key="4">
    <source>
        <dbReference type="ARBA" id="ARBA00022801"/>
    </source>
</evidence>
<evidence type="ECO:0000256" key="2">
    <source>
        <dbReference type="ARBA" id="ARBA00022723"/>
    </source>
</evidence>
<comment type="caution">
    <text evidence="12">The sequence shown here is derived from an EMBL/GenBank/DDBJ whole genome shotgun (WGS) entry which is preliminary data.</text>
</comment>
<feature type="domain" description="Integrase catalytic" evidence="11">
    <location>
        <begin position="69"/>
        <end position="240"/>
    </location>
</feature>
<dbReference type="GO" id="GO:0006310">
    <property type="term" value="P:DNA recombination"/>
    <property type="evidence" value="ECO:0007669"/>
    <property type="project" value="UniProtKB-KW"/>
</dbReference>
<dbReference type="PANTHER" id="PTHR42648">
    <property type="entry name" value="TRANSPOSASE, PUTATIVE-RELATED"/>
    <property type="match status" value="1"/>
</dbReference>
<organism evidence="12 13">
    <name type="scientific">Phytophthora fragariaefolia</name>
    <dbReference type="NCBI Taxonomy" id="1490495"/>
    <lineage>
        <taxon>Eukaryota</taxon>
        <taxon>Sar</taxon>
        <taxon>Stramenopiles</taxon>
        <taxon>Oomycota</taxon>
        <taxon>Peronosporomycetes</taxon>
        <taxon>Peronosporales</taxon>
        <taxon>Peronosporaceae</taxon>
        <taxon>Phytophthora</taxon>
    </lineage>
</organism>
<dbReference type="OrthoDB" id="422839at2759"/>
<dbReference type="GO" id="GO:0003887">
    <property type="term" value="F:DNA-directed DNA polymerase activity"/>
    <property type="evidence" value="ECO:0007669"/>
    <property type="project" value="UniProtKB-KW"/>
</dbReference>
<evidence type="ECO:0000256" key="5">
    <source>
        <dbReference type="ARBA" id="ARBA00022842"/>
    </source>
</evidence>
<accession>A0A9W6U0T1</accession>
<reference evidence="12" key="1">
    <citation type="submission" date="2023-04" db="EMBL/GenBank/DDBJ databases">
        <title>Phytophthora fragariaefolia NBRC 109709.</title>
        <authorList>
            <person name="Ichikawa N."/>
            <person name="Sato H."/>
            <person name="Tonouchi N."/>
        </authorList>
    </citation>
    <scope>NUCLEOTIDE SEQUENCE</scope>
    <source>
        <strain evidence="12">NBRC 109709</strain>
    </source>
</reference>
<evidence type="ECO:0000313" key="13">
    <source>
        <dbReference type="Proteomes" id="UP001165121"/>
    </source>
</evidence>
<dbReference type="InterPro" id="IPR012337">
    <property type="entry name" value="RNaseH-like_sf"/>
</dbReference>
<dbReference type="SUPFAM" id="SSF53098">
    <property type="entry name" value="Ribonuclease H-like"/>
    <property type="match status" value="1"/>
</dbReference>
<sequence>MGNVNTKDALRWHRWAGHPGGNAMRQLHQIYFDSGAVSFPKSQINDLFCESCIFAKPTRLSFSKVIPKTATRPGQVFHTDSGVLPTSTFSGYRYFIVFVDEYTRYVFIFLMRNRDEVYHVYEDLRRNVKEKIKYIYTVVSEYGDEVKRAQSDNGMAYEKLARIIAKYNTRFHFTQAYTPQQNGMAERRIRMVMEKALCLLFDGHVTLSAVAQSASSDCQAAYVWGAAYAWIPKDKRTKLEAHAVKCIFVGYDEEDRSGYRLLRLLDYEVIHSRDVRFNEAEFPRFADRVLAALPDERQRLCGYHHCDDHLAKATASLEAILRDEDAVTKDQLRRRQRKTGDVTYSTSSGTNSRRRTAEVTYATSSETEQIRELSASEAMDNQALPRTSEVIGASEASAAFGEQRTGASWQGQPIQAGSAQVGDTLLPGIIESGDDWTVVPQRAVSPRSGEIARTRTDHPSTWSVEAQTHGITIGNRIDIQSHTEGHPTSVDASRGQADVHRQPT</sequence>
<keyword evidence="1" id="KW-0540">Nuclease</keyword>